<accession>A0AAN6UWF2</accession>
<dbReference type="AlphaFoldDB" id="A0AAN6UWF2"/>
<reference evidence="2" key="2">
    <citation type="submission" date="2023-05" db="EMBL/GenBank/DDBJ databases">
        <authorList>
            <consortium name="Lawrence Berkeley National Laboratory"/>
            <person name="Steindorff A."/>
            <person name="Hensen N."/>
            <person name="Bonometti L."/>
            <person name="Westerberg I."/>
            <person name="Brannstrom I.O."/>
            <person name="Guillou S."/>
            <person name="Cros-Aarteil S."/>
            <person name="Calhoun S."/>
            <person name="Haridas S."/>
            <person name="Kuo A."/>
            <person name="Mondo S."/>
            <person name="Pangilinan J."/>
            <person name="Riley R."/>
            <person name="Labutti K."/>
            <person name="Andreopoulos B."/>
            <person name="Lipzen A."/>
            <person name="Chen C."/>
            <person name="Yanf M."/>
            <person name="Daum C."/>
            <person name="Ng V."/>
            <person name="Clum A."/>
            <person name="Ohm R."/>
            <person name="Martin F."/>
            <person name="Silar P."/>
            <person name="Natvig D."/>
            <person name="Lalanne C."/>
            <person name="Gautier V."/>
            <person name="Ament-Velasquez S.L."/>
            <person name="Kruys A."/>
            <person name="Hutchinson M.I."/>
            <person name="Powell A.J."/>
            <person name="Barry K."/>
            <person name="Miller A.N."/>
            <person name="Grigoriev I.V."/>
            <person name="Debuchy R."/>
            <person name="Gladieux P."/>
            <person name="Thoren M.H."/>
            <person name="Johannesson H."/>
        </authorList>
    </citation>
    <scope>NUCLEOTIDE SEQUENCE</scope>
    <source>
        <strain evidence="2">CBS 141.50</strain>
    </source>
</reference>
<feature type="chain" id="PRO_5043016856" evidence="1">
    <location>
        <begin position="28"/>
        <end position="71"/>
    </location>
</feature>
<reference evidence="2" key="1">
    <citation type="journal article" date="2023" name="Mol. Phylogenet. Evol.">
        <title>Genome-scale phylogeny and comparative genomics of the fungal order Sordariales.</title>
        <authorList>
            <person name="Hensen N."/>
            <person name="Bonometti L."/>
            <person name="Westerberg I."/>
            <person name="Brannstrom I.O."/>
            <person name="Guillou S."/>
            <person name="Cros-Aarteil S."/>
            <person name="Calhoun S."/>
            <person name="Haridas S."/>
            <person name="Kuo A."/>
            <person name="Mondo S."/>
            <person name="Pangilinan J."/>
            <person name="Riley R."/>
            <person name="LaButti K."/>
            <person name="Andreopoulos B."/>
            <person name="Lipzen A."/>
            <person name="Chen C."/>
            <person name="Yan M."/>
            <person name="Daum C."/>
            <person name="Ng V."/>
            <person name="Clum A."/>
            <person name="Steindorff A."/>
            <person name="Ohm R.A."/>
            <person name="Martin F."/>
            <person name="Silar P."/>
            <person name="Natvig D.O."/>
            <person name="Lalanne C."/>
            <person name="Gautier V."/>
            <person name="Ament-Velasquez S.L."/>
            <person name="Kruys A."/>
            <person name="Hutchinson M.I."/>
            <person name="Powell A.J."/>
            <person name="Barry K."/>
            <person name="Miller A.N."/>
            <person name="Grigoriev I.V."/>
            <person name="Debuchy R."/>
            <person name="Gladieux P."/>
            <person name="Hiltunen Thoren M."/>
            <person name="Johannesson H."/>
        </authorList>
    </citation>
    <scope>NUCLEOTIDE SEQUENCE</scope>
    <source>
        <strain evidence="2">CBS 141.50</strain>
    </source>
</reference>
<keyword evidence="3" id="KW-1185">Reference proteome</keyword>
<dbReference type="GeneID" id="87818614"/>
<gene>
    <name evidence="2" type="ORF">C8A04DRAFT_32173</name>
</gene>
<evidence type="ECO:0000313" key="2">
    <source>
        <dbReference type="EMBL" id="KAK4140294.1"/>
    </source>
</evidence>
<organism evidence="2 3">
    <name type="scientific">Dichotomopilus funicola</name>
    <dbReference type="NCBI Taxonomy" id="1934379"/>
    <lineage>
        <taxon>Eukaryota</taxon>
        <taxon>Fungi</taxon>
        <taxon>Dikarya</taxon>
        <taxon>Ascomycota</taxon>
        <taxon>Pezizomycotina</taxon>
        <taxon>Sordariomycetes</taxon>
        <taxon>Sordariomycetidae</taxon>
        <taxon>Sordariales</taxon>
        <taxon>Chaetomiaceae</taxon>
        <taxon>Dichotomopilus</taxon>
    </lineage>
</organism>
<dbReference type="RefSeq" id="XP_062633665.1">
    <property type="nucleotide sequence ID" value="XM_062782001.1"/>
</dbReference>
<protein>
    <submittedName>
        <fullName evidence="2">Uncharacterized protein</fullName>
    </submittedName>
</protein>
<sequence length="71" mass="7960">MGYTPSRWVGQLVLLCILGPSLLPLSGSTITLLDLDNEDSDYSYSSDYKYTSDYDYDHSKDALLTTNITNE</sequence>
<dbReference type="EMBL" id="MU853635">
    <property type="protein sequence ID" value="KAK4140294.1"/>
    <property type="molecule type" value="Genomic_DNA"/>
</dbReference>
<evidence type="ECO:0000256" key="1">
    <source>
        <dbReference type="SAM" id="SignalP"/>
    </source>
</evidence>
<comment type="caution">
    <text evidence="2">The sequence shown here is derived from an EMBL/GenBank/DDBJ whole genome shotgun (WGS) entry which is preliminary data.</text>
</comment>
<name>A0AAN6UWF2_9PEZI</name>
<proteinExistence type="predicted"/>
<feature type="signal peptide" evidence="1">
    <location>
        <begin position="1"/>
        <end position="27"/>
    </location>
</feature>
<dbReference type="Proteomes" id="UP001302676">
    <property type="component" value="Unassembled WGS sequence"/>
</dbReference>
<keyword evidence="1" id="KW-0732">Signal</keyword>
<evidence type="ECO:0000313" key="3">
    <source>
        <dbReference type="Proteomes" id="UP001302676"/>
    </source>
</evidence>